<evidence type="ECO:0000259" key="1">
    <source>
        <dbReference type="Pfam" id="PF13449"/>
    </source>
</evidence>
<organism evidence="2 3">
    <name type="scientific">Altererythrobacter lutimaris</name>
    <dbReference type="NCBI Taxonomy" id="2743979"/>
    <lineage>
        <taxon>Bacteria</taxon>
        <taxon>Pseudomonadati</taxon>
        <taxon>Pseudomonadota</taxon>
        <taxon>Alphaproteobacteria</taxon>
        <taxon>Sphingomonadales</taxon>
        <taxon>Erythrobacteraceae</taxon>
        <taxon>Altererythrobacter</taxon>
    </lineage>
</organism>
<gene>
    <name evidence="2" type="ORF">HUO12_10550</name>
</gene>
<accession>A0A850HEL9</accession>
<dbReference type="Pfam" id="PF13449">
    <property type="entry name" value="Phytase-like"/>
    <property type="match status" value="1"/>
</dbReference>
<protein>
    <submittedName>
        <fullName evidence="2">Esterase-like activity of phytase family protein</fullName>
    </submittedName>
</protein>
<dbReference type="EMBL" id="JABWTA010000001">
    <property type="protein sequence ID" value="NVE95338.1"/>
    <property type="molecule type" value="Genomic_DNA"/>
</dbReference>
<proteinExistence type="predicted"/>
<name>A0A850HEL9_9SPHN</name>
<feature type="domain" description="Phytase-like" evidence="1">
    <location>
        <begin position="64"/>
        <end position="309"/>
    </location>
</feature>
<dbReference type="Proteomes" id="UP000546031">
    <property type="component" value="Unassembled WGS sequence"/>
</dbReference>
<dbReference type="SUPFAM" id="SSF63829">
    <property type="entry name" value="Calcium-dependent phosphotriesterase"/>
    <property type="match status" value="1"/>
</dbReference>
<dbReference type="AlphaFoldDB" id="A0A850HEL9"/>
<keyword evidence="3" id="KW-1185">Reference proteome</keyword>
<dbReference type="RefSeq" id="WP_176273569.1">
    <property type="nucleotide sequence ID" value="NZ_JABWTA010000001.1"/>
</dbReference>
<dbReference type="InterPro" id="IPR027372">
    <property type="entry name" value="Phytase-like_dom"/>
</dbReference>
<comment type="caution">
    <text evidence="2">The sequence shown here is derived from an EMBL/GenBank/DDBJ whole genome shotgun (WGS) entry which is preliminary data.</text>
</comment>
<sequence length="326" mass="35792">MIRRLILLGCVVAALTPGTWVRSPTPPIIYDAPLIIKRIEPTGSFASDSLTFDAAWKLTSQSAHFGGYSGLVALNETTLLAGSDKARLLTLPIPGRGGGKPVMDFLKPNLGQRRELPRELVDLEALTRDPETDALWASYENTQTIERHSPDGTIAERDPPEMLDWPMNGGPEVLQRLPDGRFLVLAEAPEGRFATGTAGLLFERDPVEEQEPLAFRFPDLEGLSPVDAAMLPDGRVMILLRDIRLQWPIRFRSALAIADPSTIEEGEVWGAEIIARFSGPGLDANFEGLASIPSEDGSAELYVIADDNFSNLQETLLLRLIWRPSD</sequence>
<evidence type="ECO:0000313" key="2">
    <source>
        <dbReference type="EMBL" id="NVE95338.1"/>
    </source>
</evidence>
<evidence type="ECO:0000313" key="3">
    <source>
        <dbReference type="Proteomes" id="UP000546031"/>
    </source>
</evidence>
<reference evidence="2 3" key="1">
    <citation type="submission" date="2020-06" db="EMBL/GenBank/DDBJ databases">
        <title>Altererythrobacter lutimaris sp. nov., a marine bacterium isolated from a tidal flat.</title>
        <authorList>
            <person name="Kim D."/>
            <person name="Yoo Y."/>
            <person name="Kim J.-J."/>
        </authorList>
    </citation>
    <scope>NUCLEOTIDE SEQUENCE [LARGE SCALE GENOMIC DNA]</scope>
    <source>
        <strain evidence="2 3">JGD-16</strain>
    </source>
</reference>